<dbReference type="GO" id="GO:0010089">
    <property type="term" value="P:xylem development"/>
    <property type="evidence" value="ECO:0007669"/>
    <property type="project" value="InterPro"/>
</dbReference>
<proteinExistence type="predicted"/>
<evidence type="ECO:0000313" key="2">
    <source>
        <dbReference type="EnsemblPlants" id="Kaladp0068s0024.1.v1.1.CDS.1"/>
    </source>
</evidence>
<dbReference type="Proteomes" id="UP000594263">
    <property type="component" value="Unplaced"/>
</dbReference>
<dbReference type="GO" id="GO:0048046">
    <property type="term" value="C:apoplast"/>
    <property type="evidence" value="ECO:0007669"/>
    <property type="project" value="TreeGrafter"/>
</dbReference>
<evidence type="ECO:0000256" key="1">
    <source>
        <dbReference type="SAM" id="MobiDB-lite"/>
    </source>
</evidence>
<dbReference type="InterPro" id="IPR037495">
    <property type="entry name" value="CLE41/42/44"/>
</dbReference>
<name>A0A7N0UIH4_KALFE</name>
<dbReference type="AlphaFoldDB" id="A0A7N0UIH4"/>
<feature type="region of interest" description="Disordered" evidence="1">
    <location>
        <begin position="44"/>
        <end position="112"/>
    </location>
</feature>
<accession>A0A7N0UIH4</accession>
<feature type="compositionally biased region" description="Low complexity" evidence="1">
    <location>
        <begin position="76"/>
        <end position="87"/>
    </location>
</feature>
<protein>
    <submittedName>
        <fullName evidence="2">Uncharacterized protein</fullName>
    </submittedName>
</protein>
<feature type="compositionally biased region" description="Low complexity" evidence="1">
    <location>
        <begin position="44"/>
        <end position="67"/>
    </location>
</feature>
<reference evidence="2" key="1">
    <citation type="submission" date="2021-01" db="UniProtKB">
        <authorList>
            <consortium name="EnsemblPlants"/>
        </authorList>
    </citation>
    <scope>IDENTIFICATION</scope>
</reference>
<dbReference type="Gramene" id="Kaladp0068s0024.1.v1.1">
    <property type="protein sequence ID" value="Kaladp0068s0024.1.v1.1.CDS.1"/>
    <property type="gene ID" value="Kaladp0068s0024.v1.1"/>
</dbReference>
<sequence>MAPSSSSAPKPSVTYCSAPSSHRRMLLFLYAILMLHLLTVASSRQLQSELSSTSETTSPPSKFTSTTMDLPRTSRGKSGPSSSSGGSDHTASAVFGAAAHEVPSGPNPISNR</sequence>
<dbReference type="EnsemblPlants" id="Kaladp0068s0024.1.v1.1">
    <property type="protein sequence ID" value="Kaladp0068s0024.1.v1.1.CDS.1"/>
    <property type="gene ID" value="Kaladp0068s0024.v1.1"/>
</dbReference>
<dbReference type="PANTHER" id="PTHR35301">
    <property type="entry name" value="CLAVATA3/ESR (CLE)-RELATED PROTEIN 41-RELATED"/>
    <property type="match status" value="1"/>
</dbReference>
<evidence type="ECO:0000313" key="3">
    <source>
        <dbReference type="Proteomes" id="UP000594263"/>
    </source>
</evidence>
<dbReference type="GO" id="GO:0033612">
    <property type="term" value="F:receptor serine/threonine kinase binding"/>
    <property type="evidence" value="ECO:0007669"/>
    <property type="project" value="InterPro"/>
</dbReference>
<keyword evidence="3" id="KW-1185">Reference proteome</keyword>
<organism evidence="2 3">
    <name type="scientific">Kalanchoe fedtschenkoi</name>
    <name type="common">Lavender scallops</name>
    <name type="synonym">South American air plant</name>
    <dbReference type="NCBI Taxonomy" id="63787"/>
    <lineage>
        <taxon>Eukaryota</taxon>
        <taxon>Viridiplantae</taxon>
        <taxon>Streptophyta</taxon>
        <taxon>Embryophyta</taxon>
        <taxon>Tracheophyta</taxon>
        <taxon>Spermatophyta</taxon>
        <taxon>Magnoliopsida</taxon>
        <taxon>eudicotyledons</taxon>
        <taxon>Gunneridae</taxon>
        <taxon>Pentapetalae</taxon>
        <taxon>Saxifragales</taxon>
        <taxon>Crassulaceae</taxon>
        <taxon>Kalanchoe</taxon>
    </lineage>
</organism>
<dbReference type="PANTHER" id="PTHR35301:SF3">
    <property type="entry name" value="CLE03 PROTEIN"/>
    <property type="match status" value="1"/>
</dbReference>